<name>A0A9D4NT91_DERFA</name>
<dbReference type="EMBL" id="SDOV01000007">
    <property type="protein sequence ID" value="KAH7638591.1"/>
    <property type="molecule type" value="Genomic_DNA"/>
</dbReference>
<evidence type="ECO:0000256" key="1">
    <source>
        <dbReference type="SAM" id="MobiDB-lite"/>
    </source>
</evidence>
<organism evidence="2">
    <name type="scientific">Dermatophagoides farinae</name>
    <name type="common">American house dust mite</name>
    <dbReference type="NCBI Taxonomy" id="6954"/>
    <lineage>
        <taxon>Eukaryota</taxon>
        <taxon>Metazoa</taxon>
        <taxon>Ecdysozoa</taxon>
        <taxon>Arthropoda</taxon>
        <taxon>Chelicerata</taxon>
        <taxon>Arachnida</taxon>
        <taxon>Acari</taxon>
        <taxon>Acariformes</taxon>
        <taxon>Sarcoptiformes</taxon>
        <taxon>Astigmata</taxon>
        <taxon>Psoroptidia</taxon>
        <taxon>Analgoidea</taxon>
        <taxon>Pyroglyphidae</taxon>
        <taxon>Dermatophagoidinae</taxon>
        <taxon>Dermatophagoides</taxon>
    </lineage>
</organism>
<reference evidence="2" key="1">
    <citation type="submission" date="2020-06" db="EMBL/GenBank/DDBJ databases">
        <authorList>
            <person name="Ji K."/>
            <person name="Li J."/>
        </authorList>
    </citation>
    <scope>NUCLEOTIDE SEQUENCE</scope>
    <source>
        <strain evidence="2">JKM2019</strain>
        <tissue evidence="2">Whole body</tissue>
    </source>
</reference>
<proteinExistence type="predicted"/>
<dbReference type="Proteomes" id="UP000828236">
    <property type="component" value="Unassembled WGS sequence"/>
</dbReference>
<protein>
    <submittedName>
        <fullName evidence="2">Uncharacterized protein</fullName>
    </submittedName>
</protein>
<dbReference type="AlphaFoldDB" id="A0A9D4NT91"/>
<feature type="region of interest" description="Disordered" evidence="1">
    <location>
        <begin position="1"/>
        <end position="21"/>
    </location>
</feature>
<feature type="compositionally biased region" description="Basic residues" evidence="1">
    <location>
        <begin position="1"/>
        <end position="13"/>
    </location>
</feature>
<comment type="caution">
    <text evidence="2">The sequence shown here is derived from an EMBL/GenBank/DDBJ whole genome shotgun (WGS) entry which is preliminary data.</text>
</comment>
<evidence type="ECO:0000313" key="2">
    <source>
        <dbReference type="EMBL" id="KAH7638591.1"/>
    </source>
</evidence>
<reference evidence="2" key="2">
    <citation type="journal article" date="2021" name="World Allergy Organ. J.">
        <title>Chromosome-level assembly of Dermatophagoides farinae genome and transcriptome reveals two novel allergens Der f 37 and Der f 39.</title>
        <authorList>
            <person name="Chen J."/>
            <person name="Cai Z."/>
            <person name="Fan D."/>
            <person name="Hu J."/>
            <person name="Hou Y."/>
            <person name="He Y."/>
            <person name="Zhang Z."/>
            <person name="Zhao Z."/>
            <person name="Gao P."/>
            <person name="Hu W."/>
            <person name="Sun J."/>
            <person name="Li J."/>
            <person name="Ji K."/>
        </authorList>
    </citation>
    <scope>NUCLEOTIDE SEQUENCE</scope>
    <source>
        <strain evidence="2">JKM2019</strain>
    </source>
</reference>
<gene>
    <name evidence="2" type="ORF">HUG17_2624</name>
</gene>
<accession>A0A9D4NT91</accession>
<sequence>MNTVNHHHDHHYKYNSDNNKNKFIKLNRQPRSAKNDNIESSSSSSTTIIKQFTILALLPGENAPLITRALRDGQSKWEISTHRSDYWNEFINKTGMSSMNNNNNVQLSPLRASDIQLTVYSEPIQNDTERILTSTCEWIKIHKPALILSLLDPYRSFYVAMIAQQSLIPFISMTQNYQNEINPITPSSSSSLTITKNEEKEEEAKLLKFQSPCNFDD</sequence>